<dbReference type="OrthoDB" id="5651790at2"/>
<sequence length="230" mass="26299">MSKKTRNQGIVVFVIVYIIIVICDLICSSNEAYSDLRNITKPSILGSLITFFLVHRKGLGISIFGLMILALLFSLAGDILLLFVAQSQLFFIAGLVMFLLAHVMYILVFLKKHNKHKKNRIFLILTVAYGVGLFYLLYPWLGDMLIPVIVYMIVILLMSNASYLREKRVSQMSFFMVFIGSLFFMISDSILAFNMFYQPLLMSNVWIMTTYATAQLLIVCGVLRQKNQIF</sequence>
<dbReference type="GO" id="GO:0016020">
    <property type="term" value="C:membrane"/>
    <property type="evidence" value="ECO:0007669"/>
    <property type="project" value="UniProtKB-SubCell"/>
</dbReference>
<evidence type="ECO:0000256" key="5">
    <source>
        <dbReference type="ARBA" id="ARBA00023136"/>
    </source>
</evidence>
<comment type="similarity">
    <text evidence="2">Belongs to the TMEM86 family.</text>
</comment>
<evidence type="ECO:0000256" key="3">
    <source>
        <dbReference type="ARBA" id="ARBA00022692"/>
    </source>
</evidence>
<dbReference type="AlphaFoldDB" id="A0A023BNQ6"/>
<proteinExistence type="inferred from homology"/>
<evidence type="ECO:0000256" key="6">
    <source>
        <dbReference type="SAM" id="Phobius"/>
    </source>
</evidence>
<reference evidence="7 8" key="1">
    <citation type="submission" date="2014-04" db="EMBL/GenBank/DDBJ databases">
        <title>Aquimarina sp. 22II-S11-z7 Genome Sequencing.</title>
        <authorList>
            <person name="Lai Q."/>
        </authorList>
    </citation>
    <scope>NUCLEOTIDE SEQUENCE [LARGE SCALE GENOMIC DNA]</scope>
    <source>
        <strain evidence="7 8">22II-S11-z7</strain>
    </source>
</reference>
<feature type="transmembrane region" description="Helical" evidence="6">
    <location>
        <begin position="12"/>
        <end position="33"/>
    </location>
</feature>
<feature type="transmembrane region" description="Helical" evidence="6">
    <location>
        <begin position="121"/>
        <end position="138"/>
    </location>
</feature>
<evidence type="ECO:0000313" key="8">
    <source>
        <dbReference type="Proteomes" id="UP000023541"/>
    </source>
</evidence>
<feature type="transmembrane region" description="Helical" evidence="6">
    <location>
        <begin position="203"/>
        <end position="223"/>
    </location>
</feature>
<gene>
    <name evidence="7" type="ORF">ATO12_06460</name>
</gene>
<feature type="transmembrane region" description="Helical" evidence="6">
    <location>
        <begin position="39"/>
        <end position="54"/>
    </location>
</feature>
<dbReference type="Pfam" id="PF07947">
    <property type="entry name" value="YhhN"/>
    <property type="match status" value="1"/>
</dbReference>
<dbReference type="PANTHER" id="PTHR31885:SF6">
    <property type="entry name" value="GH04784P"/>
    <property type="match status" value="1"/>
</dbReference>
<organism evidence="7 8">
    <name type="scientific">Aquimarina atlantica</name>
    <dbReference type="NCBI Taxonomy" id="1317122"/>
    <lineage>
        <taxon>Bacteria</taxon>
        <taxon>Pseudomonadati</taxon>
        <taxon>Bacteroidota</taxon>
        <taxon>Flavobacteriia</taxon>
        <taxon>Flavobacteriales</taxon>
        <taxon>Flavobacteriaceae</taxon>
        <taxon>Aquimarina</taxon>
    </lineage>
</organism>
<evidence type="ECO:0000313" key="7">
    <source>
        <dbReference type="EMBL" id="EZH71601.1"/>
    </source>
</evidence>
<feature type="transmembrane region" description="Helical" evidence="6">
    <location>
        <begin position="144"/>
        <end position="163"/>
    </location>
</feature>
<feature type="transmembrane region" description="Helical" evidence="6">
    <location>
        <begin position="61"/>
        <end position="83"/>
    </location>
</feature>
<evidence type="ECO:0008006" key="9">
    <source>
        <dbReference type="Google" id="ProtNLM"/>
    </source>
</evidence>
<dbReference type="GO" id="GO:0016787">
    <property type="term" value="F:hydrolase activity"/>
    <property type="evidence" value="ECO:0007669"/>
    <property type="project" value="TreeGrafter"/>
</dbReference>
<protein>
    <recommendedName>
        <fullName evidence="9">Lysoplasmalogenase</fullName>
    </recommendedName>
</protein>
<keyword evidence="4 6" id="KW-1133">Transmembrane helix</keyword>
<dbReference type="PANTHER" id="PTHR31885">
    <property type="entry name" value="GH04784P"/>
    <property type="match status" value="1"/>
</dbReference>
<keyword evidence="3 6" id="KW-0812">Transmembrane</keyword>
<evidence type="ECO:0000256" key="2">
    <source>
        <dbReference type="ARBA" id="ARBA00007375"/>
    </source>
</evidence>
<dbReference type="Proteomes" id="UP000023541">
    <property type="component" value="Unassembled WGS sequence"/>
</dbReference>
<dbReference type="eggNOG" id="COG3714">
    <property type="taxonomic scope" value="Bacteria"/>
</dbReference>
<keyword evidence="5 6" id="KW-0472">Membrane</keyword>
<accession>A0A023BNQ6</accession>
<feature type="transmembrane region" description="Helical" evidence="6">
    <location>
        <begin position="175"/>
        <end position="197"/>
    </location>
</feature>
<dbReference type="EMBL" id="AQRA01000013">
    <property type="protein sequence ID" value="EZH71601.1"/>
    <property type="molecule type" value="Genomic_DNA"/>
</dbReference>
<comment type="caution">
    <text evidence="7">The sequence shown here is derived from an EMBL/GenBank/DDBJ whole genome shotgun (WGS) entry which is preliminary data.</text>
</comment>
<dbReference type="RefSeq" id="WP_034246952.1">
    <property type="nucleotide sequence ID" value="NZ_AQRA01000013.1"/>
</dbReference>
<dbReference type="STRING" id="1317122.ATO12_06460"/>
<evidence type="ECO:0000256" key="1">
    <source>
        <dbReference type="ARBA" id="ARBA00004141"/>
    </source>
</evidence>
<dbReference type="InterPro" id="IPR012506">
    <property type="entry name" value="TMEM86B-like"/>
</dbReference>
<feature type="transmembrane region" description="Helical" evidence="6">
    <location>
        <begin position="89"/>
        <end position="109"/>
    </location>
</feature>
<keyword evidence="8" id="KW-1185">Reference proteome</keyword>
<name>A0A023BNQ6_9FLAO</name>
<comment type="subcellular location">
    <subcellularLocation>
        <location evidence="1">Membrane</location>
        <topology evidence="1">Multi-pass membrane protein</topology>
    </subcellularLocation>
</comment>
<evidence type="ECO:0000256" key="4">
    <source>
        <dbReference type="ARBA" id="ARBA00022989"/>
    </source>
</evidence>